<accession>A0A8R2APG6</accession>
<sequence length="279" mass="30897">MKLLQEYNNIIISATKHEIANMKDGSCDLKKKSNNSLQMNPVASGDNVTTGLSAHRLKEELPLLVPCCEGRELQISEDLVRSGLSAISVKHDSALQCLSMSNCETLQVPPGIVKHRNSFRSLHRPDLKRVPYLRRMKPDELELLFRGYADLPARSLQENKESSQIIFPFAQSVTKAIKQENVDHDKGMANFLHPIPETKSGAEDVPAGMRLHGTRARLYTSVLAGASTEQTEEIAVNDYDATVPEDLPDDEVPLNEELQIILPPRCDDVTAESSVTKTG</sequence>
<proteinExistence type="predicted"/>
<dbReference type="EnsemblMetazoa" id="XM_004929978.2">
    <property type="protein sequence ID" value="XP_004930035.1"/>
    <property type="gene ID" value="LOC101737593"/>
</dbReference>
<dbReference type="AlphaFoldDB" id="A0A8R2APG6"/>
<protein>
    <submittedName>
        <fullName evidence="1">Uncharacterized protein</fullName>
    </submittedName>
</protein>
<dbReference type="Proteomes" id="UP000005204">
    <property type="component" value="Unassembled WGS sequence"/>
</dbReference>
<name>A0A8R2APG6_BOMMO</name>
<evidence type="ECO:0000313" key="1">
    <source>
        <dbReference type="EnsemblMetazoa" id="XP_004930035.1"/>
    </source>
</evidence>
<dbReference type="OMA" id="PRCDDVT"/>
<reference evidence="1" key="2">
    <citation type="submission" date="2022-06" db="UniProtKB">
        <authorList>
            <consortium name="EnsemblMetazoa"/>
        </authorList>
    </citation>
    <scope>IDENTIFICATION</scope>
    <source>
        <strain evidence="1">p50T (Dazao)</strain>
    </source>
</reference>
<gene>
    <name evidence="1" type="primary">101737593</name>
</gene>
<evidence type="ECO:0000313" key="2">
    <source>
        <dbReference type="Proteomes" id="UP000005204"/>
    </source>
</evidence>
<organism evidence="1 2">
    <name type="scientific">Bombyx mori</name>
    <name type="common">Silk moth</name>
    <dbReference type="NCBI Taxonomy" id="7091"/>
    <lineage>
        <taxon>Eukaryota</taxon>
        <taxon>Metazoa</taxon>
        <taxon>Ecdysozoa</taxon>
        <taxon>Arthropoda</taxon>
        <taxon>Hexapoda</taxon>
        <taxon>Insecta</taxon>
        <taxon>Pterygota</taxon>
        <taxon>Neoptera</taxon>
        <taxon>Endopterygota</taxon>
        <taxon>Lepidoptera</taxon>
        <taxon>Glossata</taxon>
        <taxon>Ditrysia</taxon>
        <taxon>Bombycoidea</taxon>
        <taxon>Bombycidae</taxon>
        <taxon>Bombycinae</taxon>
        <taxon>Bombyx</taxon>
    </lineage>
</organism>
<reference evidence="2" key="1">
    <citation type="journal article" date="2008" name="Insect Biochem. Mol. Biol.">
        <title>The genome of a lepidopteran model insect, the silkworm Bombyx mori.</title>
        <authorList>
            <consortium name="International Silkworm Genome Consortium"/>
        </authorList>
    </citation>
    <scope>NUCLEOTIDE SEQUENCE [LARGE SCALE GENOMIC DNA]</scope>
    <source>
        <strain evidence="2">p50T</strain>
    </source>
</reference>
<keyword evidence="2" id="KW-1185">Reference proteome</keyword>
<dbReference type="OrthoDB" id="6588656at2759"/>
<dbReference type="KEGG" id="bmor:101737593"/>